<comment type="caution">
    <text evidence="1">The sequence shown here is derived from an EMBL/GenBank/DDBJ whole genome shotgun (WGS) entry which is preliminary data.</text>
</comment>
<feature type="non-terminal residue" evidence="1">
    <location>
        <position position="168"/>
    </location>
</feature>
<organism evidence="1 2">
    <name type="scientific">Mycena metata</name>
    <dbReference type="NCBI Taxonomy" id="1033252"/>
    <lineage>
        <taxon>Eukaryota</taxon>
        <taxon>Fungi</taxon>
        <taxon>Dikarya</taxon>
        <taxon>Basidiomycota</taxon>
        <taxon>Agaricomycotina</taxon>
        <taxon>Agaricomycetes</taxon>
        <taxon>Agaricomycetidae</taxon>
        <taxon>Agaricales</taxon>
        <taxon>Marasmiineae</taxon>
        <taxon>Mycenaceae</taxon>
        <taxon>Mycena</taxon>
    </lineage>
</organism>
<dbReference type="EMBL" id="JARKIB010000211">
    <property type="protein sequence ID" value="KAJ7723391.1"/>
    <property type="molecule type" value="Genomic_DNA"/>
</dbReference>
<dbReference type="Proteomes" id="UP001215598">
    <property type="component" value="Unassembled WGS sequence"/>
</dbReference>
<protein>
    <submittedName>
        <fullName evidence="1">Uncharacterized protein</fullName>
    </submittedName>
</protein>
<accession>A0AAD7HLB7</accession>
<dbReference type="AlphaFoldDB" id="A0AAD7HLB7"/>
<sequence>MERALGLWASFGRFLRVSDHRVSNPTLSPDLDRLVDHDPIAESQILTLSSRSRPACGLRHRSSSLCSLGLSFPFLLLVRTIGVPLSIKAQHKRWPCHWSSGIKGRGVSRTPQASLPTTTRTYPLLLSPIHTHPPPMDSFTATTSKVEDIVATPVNNDGGTGSSGSCVV</sequence>
<evidence type="ECO:0000313" key="2">
    <source>
        <dbReference type="Proteomes" id="UP001215598"/>
    </source>
</evidence>
<name>A0AAD7HLB7_9AGAR</name>
<gene>
    <name evidence="1" type="ORF">B0H16DRAFT_1598704</name>
</gene>
<reference evidence="1" key="1">
    <citation type="submission" date="2023-03" db="EMBL/GenBank/DDBJ databases">
        <title>Massive genome expansion in bonnet fungi (Mycena s.s.) driven by repeated elements and novel gene families across ecological guilds.</title>
        <authorList>
            <consortium name="Lawrence Berkeley National Laboratory"/>
            <person name="Harder C.B."/>
            <person name="Miyauchi S."/>
            <person name="Viragh M."/>
            <person name="Kuo A."/>
            <person name="Thoen E."/>
            <person name="Andreopoulos B."/>
            <person name="Lu D."/>
            <person name="Skrede I."/>
            <person name="Drula E."/>
            <person name="Henrissat B."/>
            <person name="Morin E."/>
            <person name="Kohler A."/>
            <person name="Barry K."/>
            <person name="LaButti K."/>
            <person name="Morin E."/>
            <person name="Salamov A."/>
            <person name="Lipzen A."/>
            <person name="Mereny Z."/>
            <person name="Hegedus B."/>
            <person name="Baldrian P."/>
            <person name="Stursova M."/>
            <person name="Weitz H."/>
            <person name="Taylor A."/>
            <person name="Grigoriev I.V."/>
            <person name="Nagy L.G."/>
            <person name="Martin F."/>
            <person name="Kauserud H."/>
        </authorList>
    </citation>
    <scope>NUCLEOTIDE SEQUENCE</scope>
    <source>
        <strain evidence="1">CBHHK182m</strain>
    </source>
</reference>
<evidence type="ECO:0000313" key="1">
    <source>
        <dbReference type="EMBL" id="KAJ7723391.1"/>
    </source>
</evidence>
<proteinExistence type="predicted"/>
<keyword evidence="2" id="KW-1185">Reference proteome</keyword>